<proteinExistence type="predicted"/>
<dbReference type="AlphaFoldDB" id="A0A9P6WK84"/>
<protein>
    <recommendedName>
        <fullName evidence="1">Dienelactone hydrolase domain-containing protein</fullName>
    </recommendedName>
</protein>
<dbReference type="PANTHER" id="PTHR17630:SF44">
    <property type="entry name" value="PROTEIN AIM2"/>
    <property type="match status" value="1"/>
</dbReference>
<organism evidence="2 3">
    <name type="scientific">Pichia californica</name>
    <dbReference type="NCBI Taxonomy" id="460514"/>
    <lineage>
        <taxon>Eukaryota</taxon>
        <taxon>Fungi</taxon>
        <taxon>Dikarya</taxon>
        <taxon>Ascomycota</taxon>
        <taxon>Saccharomycotina</taxon>
        <taxon>Pichiomycetes</taxon>
        <taxon>Pichiales</taxon>
        <taxon>Pichiaceae</taxon>
        <taxon>Pichia</taxon>
    </lineage>
</organism>
<dbReference type="Proteomes" id="UP000697127">
    <property type="component" value="Unassembled WGS sequence"/>
</dbReference>
<dbReference type="EMBL" id="PUHW01000147">
    <property type="protein sequence ID" value="KAG0688497.1"/>
    <property type="molecule type" value="Genomic_DNA"/>
</dbReference>
<sequence length="262" mass="29445">MSSNPPSENCCAKVTLHSGKPQGSIEKIGNLNCYVTSNFNFNSEKYLFIFPDIFGIELVNTQLVADKFSDCLNYPVIIIDIVNNDPFKLDGLLDFPQWKINHPVELTVNLIKEFFIDFEKNLKNNETKAKFLAGIGYCFGAKYLSHYLTKDGLLDVGAFAHPSFVDEDELSAIRKPLIISCAETDSIFPRDLRFKSEEILSNSKIPYQIDLYSQTEHGFAVRGDMTVPQVKYAAEKALTDQVLFFKFHDSSDSSDSSGACKC</sequence>
<dbReference type="PANTHER" id="PTHR17630">
    <property type="entry name" value="DIENELACTONE HYDROLASE"/>
    <property type="match status" value="1"/>
</dbReference>
<feature type="domain" description="Dienelactone hydrolase" evidence="1">
    <location>
        <begin position="45"/>
        <end position="246"/>
    </location>
</feature>
<dbReference type="GO" id="GO:0016787">
    <property type="term" value="F:hydrolase activity"/>
    <property type="evidence" value="ECO:0007669"/>
    <property type="project" value="InterPro"/>
</dbReference>
<name>A0A9P6WK84_9ASCO</name>
<dbReference type="InterPro" id="IPR002925">
    <property type="entry name" value="Dienelactn_hydro"/>
</dbReference>
<evidence type="ECO:0000259" key="1">
    <source>
        <dbReference type="Pfam" id="PF01738"/>
    </source>
</evidence>
<dbReference type="SUPFAM" id="SSF53474">
    <property type="entry name" value="alpha/beta-Hydrolases"/>
    <property type="match status" value="1"/>
</dbReference>
<evidence type="ECO:0000313" key="3">
    <source>
        <dbReference type="Proteomes" id="UP000697127"/>
    </source>
</evidence>
<dbReference type="OrthoDB" id="17560at2759"/>
<dbReference type="Gene3D" id="3.40.50.1820">
    <property type="entry name" value="alpha/beta hydrolase"/>
    <property type="match status" value="1"/>
</dbReference>
<comment type="caution">
    <text evidence="2">The sequence shown here is derived from an EMBL/GenBank/DDBJ whole genome shotgun (WGS) entry which is preliminary data.</text>
</comment>
<evidence type="ECO:0000313" key="2">
    <source>
        <dbReference type="EMBL" id="KAG0688497.1"/>
    </source>
</evidence>
<accession>A0A9P6WK84</accession>
<reference evidence="2" key="1">
    <citation type="submission" date="2020-11" db="EMBL/GenBank/DDBJ databases">
        <title>Kefir isolates.</title>
        <authorList>
            <person name="Marcisauskas S."/>
            <person name="Kim Y."/>
            <person name="Blasche S."/>
        </authorList>
    </citation>
    <scope>NUCLEOTIDE SEQUENCE</scope>
    <source>
        <strain evidence="2">Olga-1</strain>
    </source>
</reference>
<gene>
    <name evidence="2" type="ORF">C6P40_000907</name>
</gene>
<keyword evidence="3" id="KW-1185">Reference proteome</keyword>
<dbReference type="InterPro" id="IPR029058">
    <property type="entry name" value="AB_hydrolase_fold"/>
</dbReference>
<dbReference type="Pfam" id="PF01738">
    <property type="entry name" value="DLH"/>
    <property type="match status" value="1"/>
</dbReference>